<dbReference type="InterPro" id="IPR014752">
    <property type="entry name" value="Arrestin-like_C"/>
</dbReference>
<feature type="compositionally biased region" description="Acidic residues" evidence="2">
    <location>
        <begin position="282"/>
        <end position="297"/>
    </location>
</feature>
<dbReference type="Gene3D" id="2.60.40.640">
    <property type="match status" value="1"/>
</dbReference>
<accession>A0A0X3PKN9</accession>
<feature type="compositionally biased region" description="Basic residues" evidence="2">
    <location>
        <begin position="301"/>
        <end position="313"/>
    </location>
</feature>
<evidence type="ECO:0000256" key="1">
    <source>
        <dbReference type="ARBA" id="ARBA00005298"/>
    </source>
</evidence>
<dbReference type="GO" id="GO:0002031">
    <property type="term" value="P:G protein-coupled receptor internalization"/>
    <property type="evidence" value="ECO:0007669"/>
    <property type="project" value="TreeGrafter"/>
</dbReference>
<dbReference type="InterPro" id="IPR014753">
    <property type="entry name" value="Arrestin_N"/>
</dbReference>
<comment type="similarity">
    <text evidence="1">Belongs to the arrestin family.</text>
</comment>
<feature type="region of interest" description="Disordered" evidence="2">
    <location>
        <begin position="751"/>
        <end position="773"/>
    </location>
</feature>
<evidence type="ECO:0008006" key="4">
    <source>
        <dbReference type="Google" id="ProtNLM"/>
    </source>
</evidence>
<dbReference type="GO" id="GO:0001664">
    <property type="term" value="F:G protein-coupled receptor binding"/>
    <property type="evidence" value="ECO:0007669"/>
    <property type="project" value="TreeGrafter"/>
</dbReference>
<dbReference type="InterPro" id="IPR000698">
    <property type="entry name" value="Arrestin"/>
</dbReference>
<gene>
    <name evidence="3" type="ORF">TR144091</name>
</gene>
<evidence type="ECO:0000313" key="3">
    <source>
        <dbReference type="EMBL" id="JAP47816.1"/>
    </source>
</evidence>
<evidence type="ECO:0000256" key="2">
    <source>
        <dbReference type="SAM" id="MobiDB-lite"/>
    </source>
</evidence>
<dbReference type="PANTHER" id="PTHR11792:SF17">
    <property type="entry name" value="KURTZ ARRESTIN"/>
    <property type="match status" value="1"/>
</dbReference>
<dbReference type="EMBL" id="GEEE01015409">
    <property type="protein sequence ID" value="JAP47816.1"/>
    <property type="molecule type" value="Transcribed_RNA"/>
</dbReference>
<feature type="region of interest" description="Disordered" evidence="2">
    <location>
        <begin position="281"/>
        <end position="313"/>
    </location>
</feature>
<proteinExistence type="inferred from homology"/>
<feature type="region of interest" description="Disordered" evidence="2">
    <location>
        <begin position="1"/>
        <end position="22"/>
    </location>
</feature>
<feature type="compositionally biased region" description="Polar residues" evidence="2">
    <location>
        <begin position="1"/>
        <end position="12"/>
    </location>
</feature>
<sequence>PRFQSSRCSQGQKMAIEPGDPRLPRYVEGSVEPVYRKKSFSKGVALYLLHRDYWSNAETNYRKRSEGKYEQPHECTGVDPPDWKPGYEPSLDGWVEGIAHVNPWLLEFGSYVYAQVEAHYRFYRSELDAYDFEIDETVFSARVQLNPPPCAREGFSCFANPPHDINSYSAPLRQLYEKLGGPAGARSMQHELLTPYGVIPGHALNNRSQYTFVPQTKAVKSSGFPDHPYVTYNFPFRFDINRGPDSVYMKSNKPAPVGNHPVPKTRHELFMDAVYGFANDASDSDPEAPDTSEDDDDFLPRIRHPREPVKKKHGVRKIDLRMQNYKDRFHKDCYPWRPRQHKAPKAGIYWTVTVYATMQPTAKPIRKHTATMTIRKLSFLPRMIALHHRIPPTVTTDYCLAVGPRANTDAGVITLNGELDKMIYGPGDPVTVYIKVHNTSNRVVQQLTVEVNQCIRVASWSNRVWRITICRREITAENPDAQMPILPATEQVELNVRMNPFCIEKQYRHLFYDKWHKRRLPKVPIEEEAYTLRMPTTPGIFYAVEQPGRHEPVPLTFILRRKPAFSTLPGVIDNLIENYPGKLPTIREPLEREPKDLWTENPYGRCRCFRRPRDENSEARCKRMPPDEPYQIPVHGYDIYDEDEERDPQMAARNELAPRCPRCGGAWPSNIQPVYINYEVVVSAVLRPQEILDPLAQDSLLKELGLGSGLALPPKGHIEGPDGPRISIPLLYSLTEPVPEVPIPVANYNVDQRQDRPPKFPPKPKVWEPSDGKGLFVKNQERAAPCPTGDEIKVKL</sequence>
<dbReference type="GO" id="GO:0005737">
    <property type="term" value="C:cytoplasm"/>
    <property type="evidence" value="ECO:0007669"/>
    <property type="project" value="TreeGrafter"/>
</dbReference>
<dbReference type="Gene3D" id="2.60.40.840">
    <property type="match status" value="1"/>
</dbReference>
<dbReference type="SUPFAM" id="SSF81296">
    <property type="entry name" value="E set domains"/>
    <property type="match status" value="1"/>
</dbReference>
<protein>
    <recommendedName>
        <fullName evidence="4">Arrestin C-terminal-like domain-containing protein</fullName>
    </recommendedName>
</protein>
<organism evidence="3">
    <name type="scientific">Schistocephalus solidus</name>
    <name type="common">Tapeworm</name>
    <dbReference type="NCBI Taxonomy" id="70667"/>
    <lineage>
        <taxon>Eukaryota</taxon>
        <taxon>Metazoa</taxon>
        <taxon>Spiralia</taxon>
        <taxon>Lophotrochozoa</taxon>
        <taxon>Platyhelminthes</taxon>
        <taxon>Cestoda</taxon>
        <taxon>Eucestoda</taxon>
        <taxon>Diphyllobothriidea</taxon>
        <taxon>Diphyllobothriidae</taxon>
        <taxon>Schistocephalus</taxon>
    </lineage>
</organism>
<dbReference type="GO" id="GO:0007165">
    <property type="term" value="P:signal transduction"/>
    <property type="evidence" value="ECO:0007669"/>
    <property type="project" value="InterPro"/>
</dbReference>
<name>A0A0X3PKN9_SCHSO</name>
<feature type="non-terminal residue" evidence="3">
    <location>
        <position position="1"/>
    </location>
</feature>
<dbReference type="AlphaFoldDB" id="A0A0X3PKN9"/>
<reference evidence="3" key="1">
    <citation type="submission" date="2016-01" db="EMBL/GenBank/DDBJ databases">
        <title>Reference transcriptome for the parasite Schistocephalus solidus: insights into the molecular evolution of parasitism.</title>
        <authorList>
            <person name="Hebert F.O."/>
            <person name="Grambauer S."/>
            <person name="Barber I."/>
            <person name="Landry C.R."/>
            <person name="Aubin-Horth N."/>
        </authorList>
    </citation>
    <scope>NUCLEOTIDE SEQUENCE</scope>
</reference>
<dbReference type="PANTHER" id="PTHR11792">
    <property type="entry name" value="ARRESTIN"/>
    <property type="match status" value="1"/>
</dbReference>
<dbReference type="InterPro" id="IPR014756">
    <property type="entry name" value="Ig_E-set"/>
</dbReference>